<feature type="transmembrane region" description="Helical" evidence="8">
    <location>
        <begin position="20"/>
        <end position="38"/>
    </location>
</feature>
<feature type="transmembrane region" description="Helical" evidence="8">
    <location>
        <begin position="476"/>
        <end position="496"/>
    </location>
</feature>
<comment type="caution">
    <text evidence="9">The sequence shown here is derived from an EMBL/GenBank/DDBJ whole genome shotgun (WGS) entry which is preliminary data.</text>
</comment>
<dbReference type="Pfam" id="PF03062">
    <property type="entry name" value="MBOAT"/>
    <property type="match status" value="1"/>
</dbReference>
<evidence type="ECO:0000256" key="5">
    <source>
        <dbReference type="ARBA" id="ARBA00023136"/>
    </source>
</evidence>
<keyword evidence="6" id="KW-0012">Acyltransferase</keyword>
<evidence type="ECO:0000313" key="10">
    <source>
        <dbReference type="Proteomes" id="UP000789739"/>
    </source>
</evidence>
<feature type="transmembrane region" description="Helical" evidence="8">
    <location>
        <begin position="308"/>
        <end position="329"/>
    </location>
</feature>
<feature type="region of interest" description="Disordered" evidence="7">
    <location>
        <begin position="202"/>
        <end position="234"/>
    </location>
</feature>
<dbReference type="AlphaFoldDB" id="A0A9N9CZM5"/>
<dbReference type="GO" id="GO:0030258">
    <property type="term" value="P:lipid modification"/>
    <property type="evidence" value="ECO:0007669"/>
    <property type="project" value="TreeGrafter"/>
</dbReference>
<dbReference type="GO" id="GO:0005783">
    <property type="term" value="C:endoplasmic reticulum"/>
    <property type="evidence" value="ECO:0007669"/>
    <property type="project" value="TreeGrafter"/>
</dbReference>
<evidence type="ECO:0000256" key="1">
    <source>
        <dbReference type="ARBA" id="ARBA00004141"/>
    </source>
</evidence>
<gene>
    <name evidence="9" type="ORF">PBRASI_LOCUS8502</name>
</gene>
<organism evidence="9 10">
    <name type="scientific">Paraglomus brasilianum</name>
    <dbReference type="NCBI Taxonomy" id="144538"/>
    <lineage>
        <taxon>Eukaryota</taxon>
        <taxon>Fungi</taxon>
        <taxon>Fungi incertae sedis</taxon>
        <taxon>Mucoromycota</taxon>
        <taxon>Glomeromycotina</taxon>
        <taxon>Glomeromycetes</taxon>
        <taxon>Paraglomerales</taxon>
        <taxon>Paraglomeraceae</taxon>
        <taxon>Paraglomus</taxon>
    </lineage>
</organism>
<dbReference type="EMBL" id="CAJVPI010001537">
    <property type="protein sequence ID" value="CAG8617313.1"/>
    <property type="molecule type" value="Genomic_DNA"/>
</dbReference>
<feature type="transmembrane region" description="Helical" evidence="8">
    <location>
        <begin position="166"/>
        <end position="185"/>
    </location>
</feature>
<proteinExistence type="predicted"/>
<keyword evidence="10" id="KW-1185">Reference proteome</keyword>
<accession>A0A9N9CZM5</accession>
<dbReference type="OrthoDB" id="286734at2759"/>
<reference evidence="9" key="1">
    <citation type="submission" date="2021-06" db="EMBL/GenBank/DDBJ databases">
        <authorList>
            <person name="Kallberg Y."/>
            <person name="Tangrot J."/>
            <person name="Rosling A."/>
        </authorList>
    </citation>
    <scope>NUCLEOTIDE SEQUENCE</scope>
    <source>
        <strain evidence="9">BR232B</strain>
    </source>
</reference>
<evidence type="ECO:0000256" key="2">
    <source>
        <dbReference type="ARBA" id="ARBA00022679"/>
    </source>
</evidence>
<evidence type="ECO:0000313" key="9">
    <source>
        <dbReference type="EMBL" id="CAG8617313.1"/>
    </source>
</evidence>
<keyword evidence="2" id="KW-0808">Transferase</keyword>
<comment type="subcellular location">
    <subcellularLocation>
        <location evidence="1">Membrane</location>
        <topology evidence="1">Multi-pass membrane protein</topology>
    </subcellularLocation>
</comment>
<feature type="transmembrane region" description="Helical" evidence="8">
    <location>
        <begin position="258"/>
        <end position="273"/>
    </location>
</feature>
<dbReference type="GO" id="GO:0016020">
    <property type="term" value="C:membrane"/>
    <property type="evidence" value="ECO:0007669"/>
    <property type="project" value="UniProtKB-SubCell"/>
</dbReference>
<keyword evidence="4 8" id="KW-1133">Transmembrane helix</keyword>
<protein>
    <submittedName>
        <fullName evidence="9">4076_t:CDS:1</fullName>
    </submittedName>
</protein>
<evidence type="ECO:0000256" key="6">
    <source>
        <dbReference type="ARBA" id="ARBA00023315"/>
    </source>
</evidence>
<name>A0A9N9CZM5_9GLOM</name>
<feature type="compositionally biased region" description="Low complexity" evidence="7">
    <location>
        <begin position="202"/>
        <end position="216"/>
    </location>
</feature>
<dbReference type="GO" id="GO:0046474">
    <property type="term" value="P:glycerophospholipid biosynthetic process"/>
    <property type="evidence" value="ECO:0007669"/>
    <property type="project" value="TreeGrafter"/>
</dbReference>
<evidence type="ECO:0000256" key="4">
    <source>
        <dbReference type="ARBA" id="ARBA00022989"/>
    </source>
</evidence>
<feature type="transmembrane region" description="Helical" evidence="8">
    <location>
        <begin position="50"/>
        <end position="71"/>
    </location>
</feature>
<evidence type="ECO:0000256" key="8">
    <source>
        <dbReference type="SAM" id="Phobius"/>
    </source>
</evidence>
<keyword evidence="3 8" id="KW-0812">Transmembrane</keyword>
<dbReference type="PANTHER" id="PTHR13906:SF4">
    <property type="entry name" value="LYSOPHOSPHOLIPID ACYLTRANSFERASE 6"/>
    <property type="match status" value="1"/>
</dbReference>
<dbReference type="InterPro" id="IPR049941">
    <property type="entry name" value="LPLAT_7/PORCN-like"/>
</dbReference>
<dbReference type="Proteomes" id="UP000789739">
    <property type="component" value="Unassembled WGS sequence"/>
</dbReference>
<dbReference type="PANTHER" id="PTHR13906">
    <property type="entry name" value="PORCUPINE"/>
    <property type="match status" value="1"/>
</dbReference>
<feature type="transmembrane region" description="Helical" evidence="8">
    <location>
        <begin position="445"/>
        <end position="464"/>
    </location>
</feature>
<keyword evidence="5 8" id="KW-0472">Membrane</keyword>
<feature type="transmembrane region" description="Helical" evidence="8">
    <location>
        <begin position="91"/>
        <end position="110"/>
    </location>
</feature>
<feature type="compositionally biased region" description="Polar residues" evidence="7">
    <location>
        <begin position="217"/>
        <end position="226"/>
    </location>
</feature>
<feature type="transmembrane region" description="Helical" evidence="8">
    <location>
        <begin position="406"/>
        <end position="424"/>
    </location>
</feature>
<evidence type="ECO:0000256" key="3">
    <source>
        <dbReference type="ARBA" id="ARBA00022692"/>
    </source>
</evidence>
<dbReference type="GO" id="GO:0003841">
    <property type="term" value="F:1-acylglycerol-3-phosphate O-acyltransferase activity"/>
    <property type="evidence" value="ECO:0007669"/>
    <property type="project" value="TreeGrafter"/>
</dbReference>
<dbReference type="GO" id="GO:0047184">
    <property type="term" value="F:1-acylglycerophosphocholine O-acyltransferase activity"/>
    <property type="evidence" value="ECO:0007669"/>
    <property type="project" value="TreeGrafter"/>
</dbReference>
<sequence>MPLFDTFFTLLSSTLQAPPDHLRILFILLASYPAALLYKSLPPNPNLKHLFSITFAALVYLGLFNLVRGFYELLASALVVYLISYTVSGKWAPILVFAFTMGHLSISHIYRQLYRISYDRFDISGPQMILVTKLTSFAFNVYDGQRSIKTLSEYQAKKRIQRFPSILEYLGYVFFFGGFLIGPAFEFADYRDFTTLALFSNPPASSRSSDSPILSSDETQSQMTDGQSDEKGYQKMKQEGKEAKIVIPNGFVPGMKKLLFACFWVVCLISFGRKYPMEWTLGEEYANMSFLARFFYINLASFCARFQYYIVWLLAEGACILVGLGFNGYDDKGKPLWDRVSNIDIVAYETANNLKSFAESWNMNTNKWLKNYVYLRLVPPGKKPSFFSTFATFATSAFWHGFYPGYYLMFMSSALLQSLHRNVRRKIRPIFLHTRYASYKPLYDFVGWFIMQSMISHLAVSFVLLSLRNTLYVWRLNYLICHVAILFLYVFFMMGLDKQLRILLKVEEKKEKVLILENLEQEALEGKKRRKIVGEEKDLLVSEMGLIEK</sequence>
<evidence type="ECO:0000256" key="7">
    <source>
        <dbReference type="SAM" id="MobiDB-lite"/>
    </source>
</evidence>
<dbReference type="InterPro" id="IPR004299">
    <property type="entry name" value="MBOAT_fam"/>
</dbReference>